<dbReference type="InterPro" id="IPR003695">
    <property type="entry name" value="Ppx_GppA_N"/>
</dbReference>
<dbReference type="Gene3D" id="3.30.420.40">
    <property type="match status" value="1"/>
</dbReference>
<dbReference type="RefSeq" id="WP_353983790.1">
    <property type="nucleotide sequence ID" value="NZ_JBEWLY010000013.1"/>
</dbReference>
<dbReference type="PANTHER" id="PTHR30005">
    <property type="entry name" value="EXOPOLYPHOSPHATASE"/>
    <property type="match status" value="1"/>
</dbReference>
<dbReference type="CDD" id="cd24052">
    <property type="entry name" value="ASKHA_NBD_HpPPX-GppA-like"/>
    <property type="match status" value="1"/>
</dbReference>
<keyword evidence="2" id="KW-0378">Hydrolase</keyword>
<dbReference type="GO" id="GO:0016787">
    <property type="term" value="F:hydrolase activity"/>
    <property type="evidence" value="ECO:0007669"/>
    <property type="project" value="UniProtKB-KW"/>
</dbReference>
<dbReference type="Pfam" id="PF02541">
    <property type="entry name" value="Ppx-GppA"/>
    <property type="match status" value="1"/>
</dbReference>
<organism evidence="2 3">
    <name type="scientific">Novosphingobium kalidii</name>
    <dbReference type="NCBI Taxonomy" id="3230299"/>
    <lineage>
        <taxon>Bacteria</taxon>
        <taxon>Pseudomonadati</taxon>
        <taxon>Pseudomonadota</taxon>
        <taxon>Alphaproteobacteria</taxon>
        <taxon>Sphingomonadales</taxon>
        <taxon>Sphingomonadaceae</taxon>
        <taxon>Novosphingobium</taxon>
    </lineage>
</organism>
<evidence type="ECO:0000313" key="3">
    <source>
        <dbReference type="Proteomes" id="UP001548713"/>
    </source>
</evidence>
<gene>
    <name evidence="2" type="ORF">ABVV53_07600</name>
</gene>
<proteinExistence type="predicted"/>
<dbReference type="SUPFAM" id="SSF53067">
    <property type="entry name" value="Actin-like ATPase domain"/>
    <property type="match status" value="2"/>
</dbReference>
<accession>A0ABV2D0D6</accession>
<dbReference type="InterPro" id="IPR043129">
    <property type="entry name" value="ATPase_NBD"/>
</dbReference>
<protein>
    <submittedName>
        <fullName evidence="2">Ppx/GppA family phosphatase</fullName>
        <ecNumber evidence="2">3.6.1.-</ecNumber>
    </submittedName>
</protein>
<keyword evidence="3" id="KW-1185">Reference proteome</keyword>
<evidence type="ECO:0000259" key="1">
    <source>
        <dbReference type="Pfam" id="PF02541"/>
    </source>
</evidence>
<sequence>MSGSIQQGEKRAIIDIGSNTVRLVVYNGPPRAPVVVLNEKVSAKLGKELGKTGLLSEKAMHAALSALARFAAMLKLLKVTDVDCVATAASRDAKNGPEFLAAVRNLGLSPRLLSGEEEARASATGVVAAFPGAKGTVGDLGGGSLELVSIDGDVRRGGITLPYGTLRLGDLRAGGPAAFAATVRQGLTRAGWSGGAGEPLYIVGGSWRALALQAMHEIDWPLDDPHDFELSPQTALQLCRQFENAKPEKADPRITASRLASLPDAAALLGQLLEQIGPSRIVFSSWGLREGLVFSRLDAETKAQDPMLAGIAAFARGAQVAPDHAEAVAAWTKAVCAAPSTDDNLRLASTMLALAAMRTEPNMRAEEAMSWALRKRWVGLSARGRAMMAMTVFANSGLIEVPPAFSRLASAEDLHEAIGWGLAIRLCRRLTGCAGEALARTALRLGEQELVLILEEPVQALYSNAIGKDLRRLAEWLGVDWRVRLALDARSNELNAASVQ</sequence>
<dbReference type="InterPro" id="IPR050273">
    <property type="entry name" value="GppA/Ppx_hydrolase"/>
</dbReference>
<dbReference type="Proteomes" id="UP001548713">
    <property type="component" value="Unassembled WGS sequence"/>
</dbReference>
<dbReference type="PANTHER" id="PTHR30005:SF0">
    <property type="entry name" value="RETROGRADE REGULATION PROTEIN 2"/>
    <property type="match status" value="1"/>
</dbReference>
<name>A0ABV2D0D6_9SPHN</name>
<comment type="caution">
    <text evidence="2">The sequence shown here is derived from an EMBL/GenBank/DDBJ whole genome shotgun (WGS) entry which is preliminary data.</text>
</comment>
<dbReference type="Gene3D" id="3.30.420.150">
    <property type="entry name" value="Exopolyphosphatase. Domain 2"/>
    <property type="match status" value="1"/>
</dbReference>
<dbReference type="EMBL" id="JBEWLY010000013">
    <property type="protein sequence ID" value="MET1755321.1"/>
    <property type="molecule type" value="Genomic_DNA"/>
</dbReference>
<dbReference type="Gene3D" id="1.10.3210.10">
    <property type="entry name" value="Hypothetical protein af1432"/>
    <property type="match status" value="1"/>
</dbReference>
<dbReference type="EC" id="3.6.1.-" evidence="2"/>
<feature type="domain" description="Ppx/GppA phosphatase N-terminal" evidence="1">
    <location>
        <begin position="33"/>
        <end position="298"/>
    </location>
</feature>
<evidence type="ECO:0000313" key="2">
    <source>
        <dbReference type="EMBL" id="MET1755321.1"/>
    </source>
</evidence>
<reference evidence="2 3" key="1">
    <citation type="submission" date="2024-07" db="EMBL/GenBank/DDBJ databases">
        <title>Novosphingobium kalidii RD2P27.</title>
        <authorList>
            <person name="Sun J.-Q."/>
        </authorList>
    </citation>
    <scope>NUCLEOTIDE SEQUENCE [LARGE SCALE GENOMIC DNA]</scope>
    <source>
        <strain evidence="2 3">RD2P27</strain>
    </source>
</reference>